<keyword evidence="7" id="KW-1185">Reference proteome</keyword>
<dbReference type="Proteomes" id="UP001230188">
    <property type="component" value="Unassembled WGS sequence"/>
</dbReference>
<dbReference type="SMART" id="SM00233">
    <property type="entry name" value="PH"/>
    <property type="match status" value="1"/>
</dbReference>
<evidence type="ECO:0000256" key="3">
    <source>
        <dbReference type="SAM" id="MobiDB-lite"/>
    </source>
</evidence>
<feature type="domain" description="PH" evidence="5">
    <location>
        <begin position="178"/>
        <end position="281"/>
    </location>
</feature>
<keyword evidence="1 2" id="KW-0728">SH3 domain</keyword>
<reference evidence="6" key="1">
    <citation type="submission" date="2023-01" db="EMBL/GenBank/DDBJ databases">
        <title>Metagenome sequencing of chrysophaentin producing Chrysophaeum taylorii.</title>
        <authorList>
            <person name="Davison J."/>
            <person name="Bewley C."/>
        </authorList>
    </citation>
    <scope>NUCLEOTIDE SEQUENCE</scope>
    <source>
        <strain evidence="6">NIES-1699</strain>
    </source>
</reference>
<gene>
    <name evidence="6" type="ORF">CTAYLR_002986</name>
</gene>
<dbReference type="SUPFAM" id="SSF50729">
    <property type="entry name" value="PH domain-like"/>
    <property type="match status" value="1"/>
</dbReference>
<sequence length="588" mass="64305">MGDFDLLSEFDPLQQKRKEERKSSEVFDPESIRFAELTGLDQATGAVHLRAAKLKGMGFEEAVDRFYQNNKAHVREGEQVDRQRMAATRQKAEVTESDAALARALAEEDKDREGYEASPEELVAQLEEMGFEKGLALQAARTSKTLRDAADFCVGEEAPAEAREAFALEGERRRDALSIEKGGKLFKLSRASSVLGARWQSRAFSLKSCQLTYVGDHKKMITVWDCYAVRQRDKVLGKEHAFALYAGPAPPTADAKPLALLAADDRQTAKSWLQAISLASGRPGHLLRVGDDGVAANLRCSCTLPADVVDRELSLAVSESNKVVVTKVSGVLEKLGLRVDDEIVSVDDLPAGDSKTAKALALRAPRPFEMHVRRRHHRSTDHAVSKWNQPPQVPVLDLLSLDVDDEIPSQQQQPPPLPAPPPREDDAHVQAVSLVQAALDARARATQLQDPVAARHEYTNLVQTLLAVQPSYASDPAVRDAVAAAFPDLSLAHLYNEAVAASQRLDALITQPPLPEPPQPPPPPVTPTPDRPTHKAAYAFDATEPWQLSVAPEEPLTVVEVLPDGWSDCVNANRHRGLVPSSYVVEFA</sequence>
<proteinExistence type="predicted"/>
<dbReference type="AlphaFoldDB" id="A0AAD7XHC3"/>
<feature type="region of interest" description="Disordered" evidence="3">
    <location>
        <begin position="510"/>
        <end position="533"/>
    </location>
</feature>
<feature type="region of interest" description="Disordered" evidence="3">
    <location>
        <begin position="407"/>
        <end position="426"/>
    </location>
</feature>
<feature type="domain" description="SH3" evidence="4">
    <location>
        <begin position="529"/>
        <end position="588"/>
    </location>
</feature>
<dbReference type="EMBL" id="JAQMWT010000675">
    <property type="protein sequence ID" value="KAJ8598381.1"/>
    <property type="molecule type" value="Genomic_DNA"/>
</dbReference>
<evidence type="ECO:0000259" key="5">
    <source>
        <dbReference type="PROSITE" id="PS50003"/>
    </source>
</evidence>
<dbReference type="SMART" id="SM00326">
    <property type="entry name" value="SH3"/>
    <property type="match status" value="1"/>
</dbReference>
<dbReference type="InterPro" id="IPR001849">
    <property type="entry name" value="PH_domain"/>
</dbReference>
<dbReference type="Pfam" id="PF00018">
    <property type="entry name" value="SH3_1"/>
    <property type="match status" value="1"/>
</dbReference>
<evidence type="ECO:0000313" key="6">
    <source>
        <dbReference type="EMBL" id="KAJ8598381.1"/>
    </source>
</evidence>
<evidence type="ECO:0000259" key="4">
    <source>
        <dbReference type="PROSITE" id="PS50002"/>
    </source>
</evidence>
<organism evidence="6 7">
    <name type="scientific">Chrysophaeum taylorii</name>
    <dbReference type="NCBI Taxonomy" id="2483200"/>
    <lineage>
        <taxon>Eukaryota</taxon>
        <taxon>Sar</taxon>
        <taxon>Stramenopiles</taxon>
        <taxon>Ochrophyta</taxon>
        <taxon>Pelagophyceae</taxon>
        <taxon>Pelagomonadales</taxon>
        <taxon>Pelagomonadaceae</taxon>
        <taxon>Chrysophaeum</taxon>
    </lineage>
</organism>
<dbReference type="PROSITE" id="PS50002">
    <property type="entry name" value="SH3"/>
    <property type="match status" value="1"/>
</dbReference>
<dbReference type="InterPro" id="IPR011993">
    <property type="entry name" value="PH-like_dom_sf"/>
</dbReference>
<accession>A0AAD7XHC3</accession>
<dbReference type="CDD" id="cd00821">
    <property type="entry name" value="PH"/>
    <property type="match status" value="1"/>
</dbReference>
<comment type="caution">
    <text evidence="6">The sequence shown here is derived from an EMBL/GenBank/DDBJ whole genome shotgun (WGS) entry which is preliminary data.</text>
</comment>
<evidence type="ECO:0000313" key="7">
    <source>
        <dbReference type="Proteomes" id="UP001230188"/>
    </source>
</evidence>
<dbReference type="SUPFAM" id="SSF50044">
    <property type="entry name" value="SH3-domain"/>
    <property type="match status" value="1"/>
</dbReference>
<evidence type="ECO:0000256" key="1">
    <source>
        <dbReference type="ARBA" id="ARBA00022443"/>
    </source>
</evidence>
<dbReference type="PROSITE" id="PS50003">
    <property type="entry name" value="PH_DOMAIN"/>
    <property type="match status" value="1"/>
</dbReference>
<name>A0AAD7XHC3_9STRA</name>
<dbReference type="InterPro" id="IPR001452">
    <property type="entry name" value="SH3_domain"/>
</dbReference>
<feature type="compositionally biased region" description="Pro residues" evidence="3">
    <location>
        <begin position="512"/>
        <end position="530"/>
    </location>
</feature>
<evidence type="ECO:0000256" key="2">
    <source>
        <dbReference type="PROSITE-ProRule" id="PRU00192"/>
    </source>
</evidence>
<dbReference type="Gene3D" id="2.30.30.40">
    <property type="entry name" value="SH3 Domains"/>
    <property type="match status" value="1"/>
</dbReference>
<protein>
    <submittedName>
        <fullName evidence="6">Uncharacterized protein</fullName>
    </submittedName>
</protein>
<dbReference type="Gene3D" id="2.30.29.30">
    <property type="entry name" value="Pleckstrin-homology domain (PH domain)/Phosphotyrosine-binding domain (PTB)"/>
    <property type="match status" value="1"/>
</dbReference>
<dbReference type="InterPro" id="IPR036028">
    <property type="entry name" value="SH3-like_dom_sf"/>
</dbReference>